<dbReference type="Pfam" id="PF01471">
    <property type="entry name" value="PG_binding_1"/>
    <property type="match status" value="1"/>
</dbReference>
<evidence type="ECO:0000313" key="3">
    <source>
        <dbReference type="Proteomes" id="UP000504724"/>
    </source>
</evidence>
<evidence type="ECO:0000313" key="2">
    <source>
        <dbReference type="EMBL" id="QKI89115.1"/>
    </source>
</evidence>
<dbReference type="InterPro" id="IPR002477">
    <property type="entry name" value="Peptidoglycan-bd-like"/>
</dbReference>
<dbReference type="AlphaFoldDB" id="A0A7D4P4S4"/>
<organism evidence="2 3">
    <name type="scientific">Thiomicrorhabdus xiamenensis</name>
    <dbReference type="NCBI Taxonomy" id="2739063"/>
    <lineage>
        <taxon>Bacteria</taxon>
        <taxon>Pseudomonadati</taxon>
        <taxon>Pseudomonadota</taxon>
        <taxon>Gammaproteobacteria</taxon>
        <taxon>Thiotrichales</taxon>
        <taxon>Piscirickettsiaceae</taxon>
        <taxon>Thiomicrorhabdus</taxon>
    </lineage>
</organism>
<keyword evidence="3" id="KW-1185">Reference proteome</keyword>
<name>A0A7D4P4S4_9GAMM</name>
<dbReference type="KEGG" id="txa:HQN79_05790"/>
<dbReference type="RefSeq" id="WP_173284954.1">
    <property type="nucleotide sequence ID" value="NZ_CP054020.1"/>
</dbReference>
<gene>
    <name evidence="2" type="ORF">HQN79_05790</name>
</gene>
<sequence length="385" mass="43870">MKLFKLTVLSLTIAGLFGCVPSDQVQQDDEKKEVVSPADIDLLIAKAKAEERERILAEQSRQKKQAEVFALLKKQQAQPEAMTIDDSSIAGNIDGRVYKACMAELTIPAQYRIDKERILVEPESTHQEFEPAEYKTVEKRIEIEPEQKVVDKVVPAKYKTVTEEVVVTPARERWVSVPAEYEIRDVRIKVKDGYEEWQPCFKTSPGATLKDGEYRCLVKVADEYKTVKQKKLVKAKSVTKELIPAETKKVQRKVLVEPEKVVYKTIPAKYKTVTSKELIAKPKTMQVTSAAKYETVEKRVKIEEARTETRKVVCKAERSEELVKRIQIVLEKEGYLKPSPPNDLDVIDGLWGPNTAKTLSRYQRDNNLAEGAITFEVLHFMGIMK</sequence>
<dbReference type="EMBL" id="CP054020">
    <property type="protein sequence ID" value="QKI89115.1"/>
    <property type="molecule type" value="Genomic_DNA"/>
</dbReference>
<feature type="domain" description="Peptidoglycan binding-like" evidence="1">
    <location>
        <begin position="320"/>
        <end position="369"/>
    </location>
</feature>
<dbReference type="InterPro" id="IPR036365">
    <property type="entry name" value="PGBD-like_sf"/>
</dbReference>
<protein>
    <recommendedName>
        <fullName evidence="1">Peptidoglycan binding-like domain-containing protein</fullName>
    </recommendedName>
</protein>
<dbReference type="SUPFAM" id="SSF47090">
    <property type="entry name" value="PGBD-like"/>
    <property type="match status" value="1"/>
</dbReference>
<reference evidence="2 3" key="1">
    <citation type="submission" date="2020-05" db="EMBL/GenBank/DDBJ databases">
        <title>Thiomicrorhabdus sediminis sp.nov. and Thiomicrorhabdus xiamenensis sp.nov., novel sulfur-oxidizing bacteria isolated from coastal sediment.</title>
        <authorList>
            <person name="Liu X."/>
        </authorList>
    </citation>
    <scope>NUCLEOTIDE SEQUENCE [LARGE SCALE GENOMIC DNA]</scope>
    <source>
        <strain evidence="2 3">G2</strain>
    </source>
</reference>
<proteinExistence type="predicted"/>
<accession>A0A7D4P4S4</accession>
<dbReference type="InterPro" id="IPR036366">
    <property type="entry name" value="PGBDSf"/>
</dbReference>
<dbReference type="Gene3D" id="1.10.101.10">
    <property type="entry name" value="PGBD-like superfamily/PGBD"/>
    <property type="match status" value="1"/>
</dbReference>
<dbReference type="Proteomes" id="UP000504724">
    <property type="component" value="Chromosome"/>
</dbReference>
<evidence type="ECO:0000259" key="1">
    <source>
        <dbReference type="Pfam" id="PF01471"/>
    </source>
</evidence>
<dbReference type="PROSITE" id="PS51257">
    <property type="entry name" value="PROKAR_LIPOPROTEIN"/>
    <property type="match status" value="1"/>
</dbReference>